<evidence type="ECO:0000313" key="3">
    <source>
        <dbReference type="Proteomes" id="UP000598146"/>
    </source>
</evidence>
<accession>A0A931CBX0</accession>
<feature type="chain" id="PRO_5037435345" evidence="1">
    <location>
        <begin position="25"/>
        <end position="173"/>
    </location>
</feature>
<dbReference type="EMBL" id="JADQTO010000011">
    <property type="protein sequence ID" value="MBG0564516.1"/>
    <property type="molecule type" value="Genomic_DNA"/>
</dbReference>
<reference evidence="2" key="1">
    <citation type="submission" date="2020-11" db="EMBL/GenBank/DDBJ databases">
        <title>Isolation and identification of active actinomycetes.</title>
        <authorList>
            <person name="Sun X."/>
        </authorList>
    </citation>
    <scope>NUCLEOTIDE SEQUENCE</scope>
    <source>
        <strain evidence="2">NEAU-A11</strain>
    </source>
</reference>
<gene>
    <name evidence="2" type="ORF">I4J89_24010</name>
</gene>
<keyword evidence="3" id="KW-1185">Reference proteome</keyword>
<sequence>MRFTLVLAGAAVAGGALFATPAAATVKFDPATKTGFVGKLDVQRSFGWDDAALRARTGRITFTYDTLTKDTYSVVCGRAGNRPFTVLHDRVFARDFLNAVVVRDTTAAPSGFRITGAGTGISGTTVGPTVGLPCPEERKGKTVRSARVVSTAFTGTLSANFGGVSKTLWRGRG</sequence>
<dbReference type="RefSeq" id="WP_196416294.1">
    <property type="nucleotide sequence ID" value="NZ_JADQTO010000011.1"/>
</dbReference>
<dbReference type="Proteomes" id="UP000598146">
    <property type="component" value="Unassembled WGS sequence"/>
</dbReference>
<name>A0A931CBX0_9ACTN</name>
<dbReference type="AlphaFoldDB" id="A0A931CBX0"/>
<keyword evidence="1" id="KW-0732">Signal</keyword>
<organism evidence="2 3">
    <name type="scientific">Actinoplanes aureus</name>
    <dbReference type="NCBI Taxonomy" id="2792083"/>
    <lineage>
        <taxon>Bacteria</taxon>
        <taxon>Bacillati</taxon>
        <taxon>Actinomycetota</taxon>
        <taxon>Actinomycetes</taxon>
        <taxon>Micromonosporales</taxon>
        <taxon>Micromonosporaceae</taxon>
        <taxon>Actinoplanes</taxon>
    </lineage>
</organism>
<evidence type="ECO:0000313" key="2">
    <source>
        <dbReference type="EMBL" id="MBG0564516.1"/>
    </source>
</evidence>
<evidence type="ECO:0000256" key="1">
    <source>
        <dbReference type="SAM" id="SignalP"/>
    </source>
</evidence>
<protein>
    <submittedName>
        <fullName evidence="2">Uncharacterized protein</fullName>
    </submittedName>
</protein>
<feature type="signal peptide" evidence="1">
    <location>
        <begin position="1"/>
        <end position="24"/>
    </location>
</feature>
<proteinExistence type="predicted"/>
<comment type="caution">
    <text evidence="2">The sequence shown here is derived from an EMBL/GenBank/DDBJ whole genome shotgun (WGS) entry which is preliminary data.</text>
</comment>